<dbReference type="Gene3D" id="3.60.140.10">
    <property type="entry name" value="CNF1/YfiH-like putative cysteine hydrolases"/>
    <property type="match status" value="1"/>
</dbReference>
<evidence type="ECO:0000313" key="11">
    <source>
        <dbReference type="EMBL" id="MFC3193175.1"/>
    </source>
</evidence>
<keyword evidence="12" id="KW-1185">Reference proteome</keyword>
<comment type="catalytic activity">
    <reaction evidence="8">
        <text>adenosine + phosphate = alpha-D-ribose 1-phosphate + adenine</text>
        <dbReference type="Rhea" id="RHEA:27642"/>
        <dbReference type="ChEBI" id="CHEBI:16335"/>
        <dbReference type="ChEBI" id="CHEBI:16708"/>
        <dbReference type="ChEBI" id="CHEBI:43474"/>
        <dbReference type="ChEBI" id="CHEBI:57720"/>
        <dbReference type="EC" id="2.4.2.1"/>
    </reaction>
    <physiologicalReaction direction="left-to-right" evidence="8">
        <dbReference type="Rhea" id="RHEA:27643"/>
    </physiologicalReaction>
</comment>
<evidence type="ECO:0000256" key="10">
    <source>
        <dbReference type="RuleBase" id="RU361274"/>
    </source>
</evidence>
<organism evidence="11 12">
    <name type="scientific">Marinicella sediminis</name>
    <dbReference type="NCBI Taxonomy" id="1792834"/>
    <lineage>
        <taxon>Bacteria</taxon>
        <taxon>Pseudomonadati</taxon>
        <taxon>Pseudomonadota</taxon>
        <taxon>Gammaproteobacteria</taxon>
        <taxon>Lysobacterales</taxon>
        <taxon>Marinicellaceae</taxon>
        <taxon>Marinicella</taxon>
    </lineage>
</organism>
<keyword evidence="3" id="KW-0808">Transferase</keyword>
<dbReference type="Proteomes" id="UP001595533">
    <property type="component" value="Unassembled WGS sequence"/>
</dbReference>
<dbReference type="InterPro" id="IPR038371">
    <property type="entry name" value="Cu_polyphenol_OxRdtase_sf"/>
</dbReference>
<keyword evidence="6" id="KW-0862">Zinc</keyword>
<accession>A0ABV7J4U5</accession>
<sequence>MTHPITQWHRPSVVNAIQTTRRSAQTLDFDAHPSSNQDIRPLLSAVDIELPQPVFFLQQVHGAEVVEYMHPPQAHFVQTADACFTRQPGIICAIMTADCLPVLLTDEAGSFVAAVHCGWRSLYAGILQQLIKTIQPRAEVLAWLGPCIQQPNYEVDGAFMKNYLKTHPDASSAFTPVQNDHCYASLPIMAIRQLNALGISLIDQDGRCTYSDDQLYSWRRDNTPQRMASLIWLKPNNQPL</sequence>
<evidence type="ECO:0000313" key="12">
    <source>
        <dbReference type="Proteomes" id="UP001595533"/>
    </source>
</evidence>
<dbReference type="RefSeq" id="WP_077409823.1">
    <property type="nucleotide sequence ID" value="NZ_JBHRTS010000001.1"/>
</dbReference>
<dbReference type="Pfam" id="PF02578">
    <property type="entry name" value="Cu-oxidase_4"/>
    <property type="match status" value="1"/>
</dbReference>
<keyword evidence="5" id="KW-0378">Hydrolase</keyword>
<evidence type="ECO:0000256" key="1">
    <source>
        <dbReference type="ARBA" id="ARBA00000553"/>
    </source>
</evidence>
<dbReference type="PANTHER" id="PTHR30616:SF2">
    <property type="entry name" value="PURINE NUCLEOSIDE PHOSPHORYLASE LACC1"/>
    <property type="match status" value="1"/>
</dbReference>
<evidence type="ECO:0000256" key="9">
    <source>
        <dbReference type="ARBA" id="ARBA00049893"/>
    </source>
</evidence>
<evidence type="ECO:0000256" key="4">
    <source>
        <dbReference type="ARBA" id="ARBA00022723"/>
    </source>
</evidence>
<dbReference type="InterPro" id="IPR003730">
    <property type="entry name" value="Cu_polyphenol_OxRdtase"/>
</dbReference>
<name>A0ABV7J4U5_9GAMM</name>
<evidence type="ECO:0000256" key="3">
    <source>
        <dbReference type="ARBA" id="ARBA00022679"/>
    </source>
</evidence>
<dbReference type="InterPro" id="IPR011324">
    <property type="entry name" value="Cytotoxic_necrot_fac-like_cat"/>
</dbReference>
<comment type="catalytic activity">
    <reaction evidence="1">
        <text>inosine + phosphate = alpha-D-ribose 1-phosphate + hypoxanthine</text>
        <dbReference type="Rhea" id="RHEA:27646"/>
        <dbReference type="ChEBI" id="CHEBI:17368"/>
        <dbReference type="ChEBI" id="CHEBI:17596"/>
        <dbReference type="ChEBI" id="CHEBI:43474"/>
        <dbReference type="ChEBI" id="CHEBI:57720"/>
        <dbReference type="EC" id="2.4.2.1"/>
    </reaction>
    <physiologicalReaction direction="left-to-right" evidence="1">
        <dbReference type="Rhea" id="RHEA:27647"/>
    </physiologicalReaction>
</comment>
<evidence type="ECO:0000256" key="6">
    <source>
        <dbReference type="ARBA" id="ARBA00022833"/>
    </source>
</evidence>
<comment type="caution">
    <text evidence="11">The sequence shown here is derived from an EMBL/GenBank/DDBJ whole genome shotgun (WGS) entry which is preliminary data.</text>
</comment>
<evidence type="ECO:0000256" key="2">
    <source>
        <dbReference type="ARBA" id="ARBA00007353"/>
    </source>
</evidence>
<dbReference type="NCBIfam" id="TIGR00726">
    <property type="entry name" value="peptidoglycan editing factor PgeF"/>
    <property type="match status" value="1"/>
</dbReference>
<evidence type="ECO:0000256" key="7">
    <source>
        <dbReference type="ARBA" id="ARBA00047989"/>
    </source>
</evidence>
<dbReference type="PANTHER" id="PTHR30616">
    <property type="entry name" value="UNCHARACTERIZED PROTEIN YFIH"/>
    <property type="match status" value="1"/>
</dbReference>
<comment type="catalytic activity">
    <reaction evidence="7">
        <text>adenosine + H2O + H(+) = inosine + NH4(+)</text>
        <dbReference type="Rhea" id="RHEA:24408"/>
        <dbReference type="ChEBI" id="CHEBI:15377"/>
        <dbReference type="ChEBI" id="CHEBI:15378"/>
        <dbReference type="ChEBI" id="CHEBI:16335"/>
        <dbReference type="ChEBI" id="CHEBI:17596"/>
        <dbReference type="ChEBI" id="CHEBI:28938"/>
        <dbReference type="EC" id="3.5.4.4"/>
    </reaction>
    <physiologicalReaction direction="left-to-right" evidence="7">
        <dbReference type="Rhea" id="RHEA:24409"/>
    </physiologicalReaction>
</comment>
<protein>
    <recommendedName>
        <fullName evidence="10">Purine nucleoside phosphorylase</fullName>
    </recommendedName>
</protein>
<reference evidence="12" key="1">
    <citation type="journal article" date="2019" name="Int. J. Syst. Evol. Microbiol.">
        <title>The Global Catalogue of Microorganisms (GCM) 10K type strain sequencing project: providing services to taxonomists for standard genome sequencing and annotation.</title>
        <authorList>
            <consortium name="The Broad Institute Genomics Platform"/>
            <consortium name="The Broad Institute Genome Sequencing Center for Infectious Disease"/>
            <person name="Wu L."/>
            <person name="Ma J."/>
        </authorList>
    </citation>
    <scope>NUCLEOTIDE SEQUENCE [LARGE SCALE GENOMIC DNA]</scope>
    <source>
        <strain evidence="12">KCTC 42953</strain>
    </source>
</reference>
<dbReference type="CDD" id="cd16833">
    <property type="entry name" value="YfiH"/>
    <property type="match status" value="1"/>
</dbReference>
<comment type="similarity">
    <text evidence="2 10">Belongs to the purine nucleoside phosphorylase YfiH/LACC1 family.</text>
</comment>
<proteinExistence type="inferred from homology"/>
<evidence type="ECO:0000256" key="8">
    <source>
        <dbReference type="ARBA" id="ARBA00048968"/>
    </source>
</evidence>
<gene>
    <name evidence="11" type="primary">pgeF</name>
    <name evidence="11" type="ORF">ACFODZ_02860</name>
</gene>
<evidence type="ECO:0000256" key="5">
    <source>
        <dbReference type="ARBA" id="ARBA00022801"/>
    </source>
</evidence>
<keyword evidence="4" id="KW-0479">Metal-binding</keyword>
<dbReference type="SUPFAM" id="SSF64438">
    <property type="entry name" value="CNF1/YfiH-like putative cysteine hydrolases"/>
    <property type="match status" value="1"/>
</dbReference>
<dbReference type="EMBL" id="JBHRTS010000001">
    <property type="protein sequence ID" value="MFC3193175.1"/>
    <property type="molecule type" value="Genomic_DNA"/>
</dbReference>
<comment type="catalytic activity">
    <reaction evidence="9">
        <text>S-methyl-5'-thioadenosine + phosphate = 5-(methylsulfanyl)-alpha-D-ribose 1-phosphate + adenine</text>
        <dbReference type="Rhea" id="RHEA:11852"/>
        <dbReference type="ChEBI" id="CHEBI:16708"/>
        <dbReference type="ChEBI" id="CHEBI:17509"/>
        <dbReference type="ChEBI" id="CHEBI:43474"/>
        <dbReference type="ChEBI" id="CHEBI:58533"/>
        <dbReference type="EC" id="2.4.2.28"/>
    </reaction>
    <physiologicalReaction direction="left-to-right" evidence="9">
        <dbReference type="Rhea" id="RHEA:11853"/>
    </physiologicalReaction>
</comment>